<name>A0ABW3DM85_9ACTN</name>
<dbReference type="Pfam" id="PF13374">
    <property type="entry name" value="TPR_10"/>
    <property type="match status" value="4"/>
</dbReference>
<reference evidence="2" key="1">
    <citation type="journal article" date="2019" name="Int. J. Syst. Evol. Microbiol.">
        <title>The Global Catalogue of Microorganisms (GCM) 10K type strain sequencing project: providing services to taxonomists for standard genome sequencing and annotation.</title>
        <authorList>
            <consortium name="The Broad Institute Genomics Platform"/>
            <consortium name="The Broad Institute Genome Sequencing Center for Infectious Disease"/>
            <person name="Wu L."/>
            <person name="Ma J."/>
        </authorList>
    </citation>
    <scope>NUCLEOTIDE SEQUENCE [LARGE SCALE GENOMIC DNA]</scope>
    <source>
        <strain evidence="2">CCUG 62974</strain>
    </source>
</reference>
<keyword evidence="2" id="KW-1185">Reference proteome</keyword>
<organism evidence="1 2">
    <name type="scientific">Streptosporangium algeriense</name>
    <dbReference type="NCBI Taxonomy" id="1682748"/>
    <lineage>
        <taxon>Bacteria</taxon>
        <taxon>Bacillati</taxon>
        <taxon>Actinomycetota</taxon>
        <taxon>Actinomycetes</taxon>
        <taxon>Streptosporangiales</taxon>
        <taxon>Streptosporangiaceae</taxon>
        <taxon>Streptosporangium</taxon>
    </lineage>
</organism>
<protein>
    <submittedName>
        <fullName evidence="1">Tetratricopeptide repeat protein</fullName>
    </submittedName>
</protein>
<gene>
    <name evidence="1" type="ORF">ACFQ08_05210</name>
</gene>
<sequence length="401" mass="43441">DDSGLPDDHRVIVAATWALSIDRADRTRPAGLARPLLEVASVLDANGIPRTVLTGTPVLEYLAQRRRSDAAGEGPQTLSPADAYDGLRVLHRFSLLDHNPDAFFQEVRVHQLIQRATRDTLTGSELAATAHTAADALVAVWPDVERDQAGPVLRANTGILRTLTGTALWEYDGEAHPVLFRAGTSLGDAGQVSAAVTEYTWLHDTATRLLGPDHLDTLIIRNNLAYWRGEAGDPAGAAAAFQELLADRLRVLGPDHPHTLTTRNHLARWRGEAGDPAGAAAAFQELLTDYLRVLGPDHPHTLTTRHNLASWRVKAGDPAGAAALQELLTDRLRVLGPDHPDTLTTRNNLAYWRGEAGDPAGAAAAFQELLTDYLRVLGPDHLDTLTTRDNLAYWRGQAGLE</sequence>
<feature type="non-terminal residue" evidence="1">
    <location>
        <position position="1"/>
    </location>
</feature>
<dbReference type="EMBL" id="JBHTHX010000095">
    <property type="protein sequence ID" value="MFD0883955.1"/>
    <property type="molecule type" value="Genomic_DNA"/>
</dbReference>
<accession>A0ABW3DM85</accession>
<dbReference type="PANTHER" id="PTHR46082">
    <property type="entry name" value="ATP/GTP-BINDING PROTEIN-RELATED"/>
    <property type="match status" value="1"/>
</dbReference>
<dbReference type="InterPro" id="IPR053137">
    <property type="entry name" value="NLR-like"/>
</dbReference>
<dbReference type="SUPFAM" id="SSF48452">
    <property type="entry name" value="TPR-like"/>
    <property type="match status" value="2"/>
</dbReference>
<evidence type="ECO:0000313" key="2">
    <source>
        <dbReference type="Proteomes" id="UP001597024"/>
    </source>
</evidence>
<dbReference type="PANTHER" id="PTHR46082:SF6">
    <property type="entry name" value="AAA+ ATPASE DOMAIN-CONTAINING PROTEIN-RELATED"/>
    <property type="match status" value="1"/>
</dbReference>
<dbReference type="Proteomes" id="UP001597024">
    <property type="component" value="Unassembled WGS sequence"/>
</dbReference>
<dbReference type="InterPro" id="IPR011990">
    <property type="entry name" value="TPR-like_helical_dom_sf"/>
</dbReference>
<evidence type="ECO:0000313" key="1">
    <source>
        <dbReference type="EMBL" id="MFD0883955.1"/>
    </source>
</evidence>
<proteinExistence type="predicted"/>
<dbReference type="Gene3D" id="1.25.40.10">
    <property type="entry name" value="Tetratricopeptide repeat domain"/>
    <property type="match status" value="2"/>
</dbReference>
<comment type="caution">
    <text evidence="1">The sequence shown here is derived from an EMBL/GenBank/DDBJ whole genome shotgun (WGS) entry which is preliminary data.</text>
</comment>